<name>A0A9X3TMH0_9BACL</name>
<sequence length="92" mass="10801">MPGRKRRFGSIPCFHGNWCGPGCSGPEPPIDEIDRCCMMHDKCYRKRGYFACSCDKKLVKCLKKHIDRTTEKGRKAYLMYLYFRNSICDPKR</sequence>
<dbReference type="InterPro" id="IPR033113">
    <property type="entry name" value="PLA2_histidine"/>
</dbReference>
<evidence type="ECO:0000313" key="3">
    <source>
        <dbReference type="EMBL" id="MDA5107155.1"/>
    </source>
</evidence>
<dbReference type="EMBL" id="JAPYYP010000002">
    <property type="protein sequence ID" value="MDA5107155.1"/>
    <property type="molecule type" value="Genomic_DNA"/>
</dbReference>
<dbReference type="GO" id="GO:0004623">
    <property type="term" value="F:phospholipase A2 activity"/>
    <property type="evidence" value="ECO:0007669"/>
    <property type="project" value="InterPro"/>
</dbReference>
<reference evidence="3" key="1">
    <citation type="submission" date="2022-12" db="EMBL/GenBank/DDBJ databases">
        <title>Draft genome sequence of the thermophilic strain Brevibacillus thermoruber HT42, isolated from Los Humeros, Puebla, Mexico, with biotechnological potential.</title>
        <authorList>
            <person name="Lara Sanchez J."/>
            <person name="Solis Palacios R."/>
            <person name="Bustos Baena A.S."/>
            <person name="Ruz Baez A.E."/>
            <person name="Espinosa Luna G."/>
            <person name="Oliart Ros R.M."/>
        </authorList>
    </citation>
    <scope>NUCLEOTIDE SEQUENCE</scope>
    <source>
        <strain evidence="3">HT42</strain>
    </source>
</reference>
<dbReference type="GO" id="GO:0050482">
    <property type="term" value="P:arachidonate secretion"/>
    <property type="evidence" value="ECO:0007669"/>
    <property type="project" value="InterPro"/>
</dbReference>
<dbReference type="PROSITE" id="PS00118">
    <property type="entry name" value="PA2_HIS"/>
    <property type="match status" value="1"/>
</dbReference>
<dbReference type="InterPro" id="IPR036444">
    <property type="entry name" value="PLipase_A2_dom_sf"/>
</dbReference>
<dbReference type="RefSeq" id="WP_271139399.1">
    <property type="nucleotide sequence ID" value="NZ_JAPYYP010000002.1"/>
</dbReference>
<dbReference type="AlphaFoldDB" id="A0A9X3TMH0"/>
<comment type="caution">
    <text evidence="3">The sequence shown here is derived from an EMBL/GenBank/DDBJ whole genome shotgun (WGS) entry which is preliminary data.</text>
</comment>
<evidence type="ECO:0000256" key="2">
    <source>
        <dbReference type="ARBA" id="ARBA00022525"/>
    </source>
</evidence>
<dbReference type="Gene3D" id="1.20.90.10">
    <property type="entry name" value="Phospholipase A2 domain"/>
    <property type="match status" value="1"/>
</dbReference>
<proteinExistence type="predicted"/>
<dbReference type="SUPFAM" id="SSF48619">
    <property type="entry name" value="Phospholipase A2, PLA2"/>
    <property type="match status" value="1"/>
</dbReference>
<gene>
    <name evidence="3" type="ORF">O3V59_02165</name>
</gene>
<dbReference type="GO" id="GO:0006644">
    <property type="term" value="P:phospholipid metabolic process"/>
    <property type="evidence" value="ECO:0007669"/>
    <property type="project" value="InterPro"/>
</dbReference>
<keyword evidence="2" id="KW-0964">Secreted</keyword>
<protein>
    <submittedName>
        <fullName evidence="3">Phospholipase A2 family protein</fullName>
    </submittedName>
</protein>
<comment type="subcellular location">
    <subcellularLocation>
        <location evidence="1">Secreted</location>
    </subcellularLocation>
</comment>
<dbReference type="Proteomes" id="UP001151071">
    <property type="component" value="Unassembled WGS sequence"/>
</dbReference>
<evidence type="ECO:0000256" key="1">
    <source>
        <dbReference type="ARBA" id="ARBA00004613"/>
    </source>
</evidence>
<accession>A0A9X3TMH0</accession>
<evidence type="ECO:0000313" key="4">
    <source>
        <dbReference type="Proteomes" id="UP001151071"/>
    </source>
</evidence>
<dbReference type="GO" id="GO:0005576">
    <property type="term" value="C:extracellular region"/>
    <property type="evidence" value="ECO:0007669"/>
    <property type="project" value="UniProtKB-SubCell"/>
</dbReference>
<organism evidence="3 4">
    <name type="scientific">Brevibacillus thermoruber</name>
    <dbReference type="NCBI Taxonomy" id="33942"/>
    <lineage>
        <taxon>Bacteria</taxon>
        <taxon>Bacillati</taxon>
        <taxon>Bacillota</taxon>
        <taxon>Bacilli</taxon>
        <taxon>Bacillales</taxon>
        <taxon>Paenibacillaceae</taxon>
        <taxon>Brevibacillus</taxon>
    </lineage>
</organism>
<keyword evidence="4" id="KW-1185">Reference proteome</keyword>